<keyword evidence="2" id="KW-1185">Reference proteome</keyword>
<protein>
    <recommendedName>
        <fullName evidence="3">Lipoprotein</fullName>
    </recommendedName>
</protein>
<reference evidence="1" key="1">
    <citation type="journal article" date="2014" name="Int. J. Syst. Evol. Microbiol.">
        <title>Complete genome sequence of Corynebacterium casei LMG S-19264T (=DSM 44701T), isolated from a smear-ripened cheese.</title>
        <authorList>
            <consortium name="US DOE Joint Genome Institute (JGI-PGF)"/>
            <person name="Walter F."/>
            <person name="Albersmeier A."/>
            <person name="Kalinowski J."/>
            <person name="Ruckert C."/>
        </authorList>
    </citation>
    <scope>NUCLEOTIDE SEQUENCE</scope>
    <source>
        <strain evidence="1">JCM 19831</strain>
    </source>
</reference>
<accession>A0A917X135</accession>
<name>A0A917X135_9ACTN</name>
<sequence length="186" mass="20337">MGFRSTSRLGGALLTVLLLTAGCGDDAPEAKDNPYAAEFRIARERATSDFEKKVLADSDITKAEFDEAVQRYVRCAKDRGVDITPIPVGGYYNYETVKTDNAEAVIAECRAGTIAVLEPLYVDRLMNPQKRDIFELQVECLKKSGVVPADYTVQQLKADKENQFAGAPFSPDDAKFSACMANPNLG</sequence>
<gene>
    <name evidence="1" type="ORF">GCM10007977_061130</name>
</gene>
<evidence type="ECO:0000313" key="2">
    <source>
        <dbReference type="Proteomes" id="UP000642070"/>
    </source>
</evidence>
<organism evidence="1 2">
    <name type="scientific">Dactylosporangium sucinum</name>
    <dbReference type="NCBI Taxonomy" id="1424081"/>
    <lineage>
        <taxon>Bacteria</taxon>
        <taxon>Bacillati</taxon>
        <taxon>Actinomycetota</taxon>
        <taxon>Actinomycetes</taxon>
        <taxon>Micromonosporales</taxon>
        <taxon>Micromonosporaceae</taxon>
        <taxon>Dactylosporangium</taxon>
    </lineage>
</organism>
<comment type="caution">
    <text evidence="1">The sequence shown here is derived from an EMBL/GenBank/DDBJ whole genome shotgun (WGS) entry which is preliminary data.</text>
</comment>
<proteinExistence type="predicted"/>
<reference evidence="1" key="2">
    <citation type="submission" date="2020-09" db="EMBL/GenBank/DDBJ databases">
        <authorList>
            <person name="Sun Q."/>
            <person name="Ohkuma M."/>
        </authorList>
    </citation>
    <scope>NUCLEOTIDE SEQUENCE</scope>
    <source>
        <strain evidence="1">JCM 19831</strain>
    </source>
</reference>
<evidence type="ECO:0008006" key="3">
    <source>
        <dbReference type="Google" id="ProtNLM"/>
    </source>
</evidence>
<dbReference type="PROSITE" id="PS51257">
    <property type="entry name" value="PROKAR_LIPOPROTEIN"/>
    <property type="match status" value="1"/>
</dbReference>
<dbReference type="AlphaFoldDB" id="A0A917X135"/>
<evidence type="ECO:0000313" key="1">
    <source>
        <dbReference type="EMBL" id="GGM51096.1"/>
    </source>
</evidence>
<dbReference type="EMBL" id="BMPI01000033">
    <property type="protein sequence ID" value="GGM51096.1"/>
    <property type="molecule type" value="Genomic_DNA"/>
</dbReference>
<dbReference type="Proteomes" id="UP000642070">
    <property type="component" value="Unassembled WGS sequence"/>
</dbReference>